<name>A0A2R6QMB4_ACTCC</name>
<dbReference type="InParanoid" id="A0A2R6QMB4"/>
<keyword evidence="3" id="KW-1185">Reference proteome</keyword>
<feature type="region of interest" description="Disordered" evidence="1">
    <location>
        <begin position="80"/>
        <end position="122"/>
    </location>
</feature>
<dbReference type="AlphaFoldDB" id="A0A2R6QMB4"/>
<organism evidence="2 3">
    <name type="scientific">Actinidia chinensis var. chinensis</name>
    <name type="common">Chinese soft-hair kiwi</name>
    <dbReference type="NCBI Taxonomy" id="1590841"/>
    <lineage>
        <taxon>Eukaryota</taxon>
        <taxon>Viridiplantae</taxon>
        <taxon>Streptophyta</taxon>
        <taxon>Embryophyta</taxon>
        <taxon>Tracheophyta</taxon>
        <taxon>Spermatophyta</taxon>
        <taxon>Magnoliopsida</taxon>
        <taxon>eudicotyledons</taxon>
        <taxon>Gunneridae</taxon>
        <taxon>Pentapetalae</taxon>
        <taxon>asterids</taxon>
        <taxon>Ericales</taxon>
        <taxon>Actinidiaceae</taxon>
        <taxon>Actinidia</taxon>
    </lineage>
</organism>
<reference evidence="3" key="2">
    <citation type="journal article" date="2018" name="BMC Genomics">
        <title>A manually annotated Actinidia chinensis var. chinensis (kiwifruit) genome highlights the challenges associated with draft genomes and gene prediction in plants.</title>
        <authorList>
            <person name="Pilkington S.M."/>
            <person name="Crowhurst R."/>
            <person name="Hilario E."/>
            <person name="Nardozza S."/>
            <person name="Fraser L."/>
            <person name="Peng Y."/>
            <person name="Gunaseelan K."/>
            <person name="Simpson R."/>
            <person name="Tahir J."/>
            <person name="Deroles S.C."/>
            <person name="Templeton K."/>
            <person name="Luo Z."/>
            <person name="Davy M."/>
            <person name="Cheng C."/>
            <person name="McNeilage M."/>
            <person name="Scaglione D."/>
            <person name="Liu Y."/>
            <person name="Zhang Q."/>
            <person name="Datson P."/>
            <person name="De Silva N."/>
            <person name="Gardiner S.E."/>
            <person name="Bassett H."/>
            <person name="Chagne D."/>
            <person name="McCallum J."/>
            <person name="Dzierzon H."/>
            <person name="Deng C."/>
            <person name="Wang Y.Y."/>
            <person name="Barron L."/>
            <person name="Manako K."/>
            <person name="Bowen J."/>
            <person name="Foster T.M."/>
            <person name="Erridge Z.A."/>
            <person name="Tiffin H."/>
            <person name="Waite C.N."/>
            <person name="Davies K.M."/>
            <person name="Grierson E.P."/>
            <person name="Laing W.A."/>
            <person name="Kirk R."/>
            <person name="Chen X."/>
            <person name="Wood M."/>
            <person name="Montefiori M."/>
            <person name="Brummell D.A."/>
            <person name="Schwinn K.E."/>
            <person name="Catanach A."/>
            <person name="Fullerton C."/>
            <person name="Li D."/>
            <person name="Meiyalaghan S."/>
            <person name="Nieuwenhuizen N."/>
            <person name="Read N."/>
            <person name="Prakash R."/>
            <person name="Hunter D."/>
            <person name="Zhang H."/>
            <person name="McKenzie M."/>
            <person name="Knabel M."/>
            <person name="Harris A."/>
            <person name="Allan A.C."/>
            <person name="Gleave A."/>
            <person name="Chen A."/>
            <person name="Janssen B.J."/>
            <person name="Plunkett B."/>
            <person name="Ampomah-Dwamena C."/>
            <person name="Voogd C."/>
            <person name="Leif D."/>
            <person name="Lafferty D."/>
            <person name="Souleyre E.J.F."/>
            <person name="Varkonyi-Gasic E."/>
            <person name="Gambi F."/>
            <person name="Hanley J."/>
            <person name="Yao J.L."/>
            <person name="Cheung J."/>
            <person name="David K.M."/>
            <person name="Warren B."/>
            <person name="Marsh K."/>
            <person name="Snowden K.C."/>
            <person name="Lin-Wang K."/>
            <person name="Brian L."/>
            <person name="Martinez-Sanchez M."/>
            <person name="Wang M."/>
            <person name="Ileperuma N."/>
            <person name="Macnee N."/>
            <person name="Campin R."/>
            <person name="McAtee P."/>
            <person name="Drummond R.S.M."/>
            <person name="Espley R.V."/>
            <person name="Ireland H.S."/>
            <person name="Wu R."/>
            <person name="Atkinson R.G."/>
            <person name="Karunairetnam S."/>
            <person name="Bulley S."/>
            <person name="Chunkath S."/>
            <person name="Hanley Z."/>
            <person name="Storey R."/>
            <person name="Thrimawithana A.H."/>
            <person name="Thomson S."/>
            <person name="David C."/>
            <person name="Testolin R."/>
            <person name="Huang H."/>
            <person name="Hellens R.P."/>
            <person name="Schaffer R.J."/>
        </authorList>
    </citation>
    <scope>NUCLEOTIDE SEQUENCE [LARGE SCALE GENOMIC DNA]</scope>
    <source>
        <strain evidence="3">cv. Red5</strain>
    </source>
</reference>
<reference evidence="2 3" key="1">
    <citation type="submission" date="2017-07" db="EMBL/GenBank/DDBJ databases">
        <title>An improved, manually edited Actinidia chinensis var. chinensis (kiwifruit) genome highlights the challenges associated with draft genomes and gene prediction in plants.</title>
        <authorList>
            <person name="Pilkington S."/>
            <person name="Crowhurst R."/>
            <person name="Hilario E."/>
            <person name="Nardozza S."/>
            <person name="Fraser L."/>
            <person name="Peng Y."/>
            <person name="Gunaseelan K."/>
            <person name="Simpson R."/>
            <person name="Tahir J."/>
            <person name="Deroles S."/>
            <person name="Templeton K."/>
            <person name="Luo Z."/>
            <person name="Davy M."/>
            <person name="Cheng C."/>
            <person name="Mcneilage M."/>
            <person name="Scaglione D."/>
            <person name="Liu Y."/>
            <person name="Zhang Q."/>
            <person name="Datson P."/>
            <person name="De Silva N."/>
            <person name="Gardiner S."/>
            <person name="Bassett H."/>
            <person name="Chagne D."/>
            <person name="Mccallum J."/>
            <person name="Dzierzon H."/>
            <person name="Deng C."/>
            <person name="Wang Y.-Y."/>
            <person name="Barron N."/>
            <person name="Manako K."/>
            <person name="Bowen J."/>
            <person name="Foster T."/>
            <person name="Erridge Z."/>
            <person name="Tiffin H."/>
            <person name="Waite C."/>
            <person name="Davies K."/>
            <person name="Grierson E."/>
            <person name="Laing W."/>
            <person name="Kirk R."/>
            <person name="Chen X."/>
            <person name="Wood M."/>
            <person name="Montefiori M."/>
            <person name="Brummell D."/>
            <person name="Schwinn K."/>
            <person name="Catanach A."/>
            <person name="Fullerton C."/>
            <person name="Li D."/>
            <person name="Meiyalaghan S."/>
            <person name="Nieuwenhuizen N."/>
            <person name="Read N."/>
            <person name="Prakash R."/>
            <person name="Hunter D."/>
            <person name="Zhang H."/>
            <person name="Mckenzie M."/>
            <person name="Knabel M."/>
            <person name="Harris A."/>
            <person name="Allan A."/>
            <person name="Chen A."/>
            <person name="Janssen B."/>
            <person name="Plunkett B."/>
            <person name="Dwamena C."/>
            <person name="Voogd C."/>
            <person name="Leif D."/>
            <person name="Lafferty D."/>
            <person name="Souleyre E."/>
            <person name="Varkonyi-Gasic E."/>
            <person name="Gambi F."/>
            <person name="Hanley J."/>
            <person name="Yao J.-L."/>
            <person name="Cheung J."/>
            <person name="David K."/>
            <person name="Warren B."/>
            <person name="Marsh K."/>
            <person name="Snowden K."/>
            <person name="Lin-Wang K."/>
            <person name="Brian L."/>
            <person name="Martinez-Sanchez M."/>
            <person name="Wang M."/>
            <person name="Ileperuma N."/>
            <person name="Macnee N."/>
            <person name="Campin R."/>
            <person name="Mcatee P."/>
            <person name="Drummond R."/>
            <person name="Espley R."/>
            <person name="Ireland H."/>
            <person name="Wu R."/>
            <person name="Atkinson R."/>
            <person name="Karunairetnam S."/>
            <person name="Bulley S."/>
            <person name="Chunkath S."/>
            <person name="Hanley Z."/>
            <person name="Storey R."/>
            <person name="Thrimawithana A."/>
            <person name="Thomson S."/>
            <person name="David C."/>
            <person name="Testolin R."/>
        </authorList>
    </citation>
    <scope>NUCLEOTIDE SEQUENCE [LARGE SCALE GENOMIC DNA]</scope>
    <source>
        <strain evidence="3">cv. Red5</strain>
        <tissue evidence="2">Young leaf</tissue>
    </source>
</reference>
<dbReference type="OMA" id="QMEIEPV"/>
<feature type="compositionally biased region" description="Basic residues" evidence="1">
    <location>
        <begin position="94"/>
        <end position="122"/>
    </location>
</feature>
<dbReference type="EMBL" id="NKQK01000014">
    <property type="protein sequence ID" value="PSS11053.1"/>
    <property type="molecule type" value="Genomic_DNA"/>
</dbReference>
<dbReference type="Proteomes" id="UP000241394">
    <property type="component" value="Chromosome LG14"/>
</dbReference>
<comment type="caution">
    <text evidence="2">The sequence shown here is derived from an EMBL/GenBank/DDBJ whole genome shotgun (WGS) entry which is preliminary data.</text>
</comment>
<dbReference type="STRING" id="1590841.A0A2R6QMB4"/>
<proteinExistence type="predicted"/>
<dbReference type="FunCoup" id="A0A2R6QMB4">
    <property type="interactions" value="2039"/>
</dbReference>
<evidence type="ECO:0000256" key="1">
    <source>
        <dbReference type="SAM" id="MobiDB-lite"/>
    </source>
</evidence>
<protein>
    <submittedName>
        <fullName evidence="2">Uncharacterized protein</fullName>
    </submittedName>
</protein>
<dbReference type="PANTHER" id="PTHR36320">
    <property type="entry name" value="OS04G0611300 PROTEIN"/>
    <property type="match status" value="1"/>
</dbReference>
<evidence type="ECO:0000313" key="3">
    <source>
        <dbReference type="Proteomes" id="UP000241394"/>
    </source>
</evidence>
<gene>
    <name evidence="2" type="ORF">CEY00_Acc15326</name>
</gene>
<dbReference type="PANTHER" id="PTHR36320:SF1">
    <property type="entry name" value="OS04G0611300 PROTEIN"/>
    <property type="match status" value="1"/>
</dbReference>
<dbReference type="OrthoDB" id="10473157at2759"/>
<evidence type="ECO:0000313" key="2">
    <source>
        <dbReference type="EMBL" id="PSS11053.1"/>
    </source>
</evidence>
<dbReference type="Gramene" id="PSS11053">
    <property type="protein sequence ID" value="PSS11053"/>
    <property type="gene ID" value="CEY00_Acc15326"/>
</dbReference>
<sequence>MAKSLRSKREKRLRAIRREIVVREPIYEMKEAAKLAAQEAALAAPKLLVRSHKSNDTTTAMEMIATPSTTGVNADVEMDEGNQSMKSLKPVGKIGKKLRKKIKMAKRKNRGGKGKIRKKHNV</sequence>
<accession>A0A2R6QMB4</accession>